<dbReference type="EMBL" id="LSYV01000005">
    <property type="protein sequence ID" value="KXZ54458.1"/>
    <property type="molecule type" value="Genomic_DNA"/>
</dbReference>
<dbReference type="OrthoDB" id="542465at2759"/>
<evidence type="ECO:0000313" key="2">
    <source>
        <dbReference type="EMBL" id="KXZ54458.1"/>
    </source>
</evidence>
<protein>
    <submittedName>
        <fullName evidence="2">Uncharacterized protein</fullName>
    </submittedName>
</protein>
<comment type="caution">
    <text evidence="2">The sequence shown here is derived from an EMBL/GenBank/DDBJ whole genome shotgun (WGS) entry which is preliminary data.</text>
</comment>
<reference evidence="3" key="1">
    <citation type="journal article" date="2016" name="Nat. Commun.">
        <title>The Gonium pectorale genome demonstrates co-option of cell cycle regulation during the evolution of multicellularity.</title>
        <authorList>
            <person name="Hanschen E.R."/>
            <person name="Marriage T.N."/>
            <person name="Ferris P.J."/>
            <person name="Hamaji T."/>
            <person name="Toyoda A."/>
            <person name="Fujiyama A."/>
            <person name="Neme R."/>
            <person name="Noguchi H."/>
            <person name="Minakuchi Y."/>
            <person name="Suzuki M."/>
            <person name="Kawai-Toyooka H."/>
            <person name="Smith D.R."/>
            <person name="Sparks H."/>
            <person name="Anderson J."/>
            <person name="Bakaric R."/>
            <person name="Luria V."/>
            <person name="Karger A."/>
            <person name="Kirschner M.W."/>
            <person name="Durand P.M."/>
            <person name="Michod R.E."/>
            <person name="Nozaki H."/>
            <person name="Olson B.J."/>
        </authorList>
    </citation>
    <scope>NUCLEOTIDE SEQUENCE [LARGE SCALE GENOMIC DNA]</scope>
    <source>
        <strain evidence="3">NIES-2863</strain>
    </source>
</reference>
<gene>
    <name evidence="2" type="ORF">GPECTOR_4g1009</name>
</gene>
<name>A0A150GXQ2_GONPE</name>
<organism evidence="2 3">
    <name type="scientific">Gonium pectorale</name>
    <name type="common">Green alga</name>
    <dbReference type="NCBI Taxonomy" id="33097"/>
    <lineage>
        <taxon>Eukaryota</taxon>
        <taxon>Viridiplantae</taxon>
        <taxon>Chlorophyta</taxon>
        <taxon>core chlorophytes</taxon>
        <taxon>Chlorophyceae</taxon>
        <taxon>CS clade</taxon>
        <taxon>Chlamydomonadales</taxon>
        <taxon>Volvocaceae</taxon>
        <taxon>Gonium</taxon>
    </lineage>
</organism>
<dbReference type="AlphaFoldDB" id="A0A150GXQ2"/>
<feature type="region of interest" description="Disordered" evidence="1">
    <location>
        <begin position="1"/>
        <end position="26"/>
    </location>
</feature>
<dbReference type="Proteomes" id="UP000075714">
    <property type="component" value="Unassembled WGS sequence"/>
</dbReference>
<keyword evidence="3" id="KW-1185">Reference proteome</keyword>
<evidence type="ECO:0000313" key="3">
    <source>
        <dbReference type="Proteomes" id="UP000075714"/>
    </source>
</evidence>
<sequence>MGHATRVQLAAPGTPATSDPEAAGGPWGTAVDDLVCACDSADELELDGDGADGDGAVAECILVGAHVELGGSASSVDAADIAVQPAVCHHNGRTYLSVRNLPPTVIITLGAGAVISHPVNVTPPEHSA</sequence>
<evidence type="ECO:0000256" key="1">
    <source>
        <dbReference type="SAM" id="MobiDB-lite"/>
    </source>
</evidence>
<proteinExistence type="predicted"/>
<accession>A0A150GXQ2</accession>